<evidence type="ECO:0000313" key="1">
    <source>
        <dbReference type="EMBL" id="AFK44609.1"/>
    </source>
</evidence>
<dbReference type="EMBL" id="BT144815">
    <property type="protein sequence ID" value="AFK44609.1"/>
    <property type="molecule type" value="mRNA"/>
</dbReference>
<dbReference type="AlphaFoldDB" id="I3SWG7"/>
<sequence length="61" mass="7136">MEVTEPILDLNDHQTNSQSVYRYPPGTQMPGNKQTKLTAENINFEQYFSTKYSYQTIFILT</sequence>
<reference evidence="1" key="1">
    <citation type="submission" date="2012-05" db="EMBL/GenBank/DDBJ databases">
        <authorList>
            <person name="Krishnakumar V."/>
            <person name="Cheung F."/>
            <person name="Xiao Y."/>
            <person name="Chan A."/>
            <person name="Moskal W.A."/>
            <person name="Town C.D."/>
        </authorList>
    </citation>
    <scope>NUCLEOTIDE SEQUENCE</scope>
</reference>
<accession>I3SWG7</accession>
<proteinExistence type="evidence at transcript level"/>
<protein>
    <submittedName>
        <fullName evidence="1">Uncharacterized protein</fullName>
    </submittedName>
</protein>
<organism evidence="1">
    <name type="scientific">Lotus japonicus</name>
    <name type="common">Lotus corniculatus var. japonicus</name>
    <dbReference type="NCBI Taxonomy" id="34305"/>
    <lineage>
        <taxon>Eukaryota</taxon>
        <taxon>Viridiplantae</taxon>
        <taxon>Streptophyta</taxon>
        <taxon>Embryophyta</taxon>
        <taxon>Tracheophyta</taxon>
        <taxon>Spermatophyta</taxon>
        <taxon>Magnoliopsida</taxon>
        <taxon>eudicotyledons</taxon>
        <taxon>Gunneridae</taxon>
        <taxon>Pentapetalae</taxon>
        <taxon>rosids</taxon>
        <taxon>fabids</taxon>
        <taxon>Fabales</taxon>
        <taxon>Fabaceae</taxon>
        <taxon>Papilionoideae</taxon>
        <taxon>50 kb inversion clade</taxon>
        <taxon>NPAAA clade</taxon>
        <taxon>Hologalegina</taxon>
        <taxon>robinioid clade</taxon>
        <taxon>Loteae</taxon>
        <taxon>Lotus</taxon>
    </lineage>
</organism>
<name>I3SWG7_LOTJA</name>